<evidence type="ECO:0000256" key="5">
    <source>
        <dbReference type="ARBA" id="ARBA00022679"/>
    </source>
</evidence>
<evidence type="ECO:0000259" key="12">
    <source>
        <dbReference type="PROSITE" id="PS50109"/>
    </source>
</evidence>
<dbReference type="SMART" id="SM00304">
    <property type="entry name" value="HAMP"/>
    <property type="match status" value="1"/>
</dbReference>
<evidence type="ECO:0000256" key="1">
    <source>
        <dbReference type="ARBA" id="ARBA00000085"/>
    </source>
</evidence>
<evidence type="ECO:0000313" key="15">
    <source>
        <dbReference type="EMBL" id="OQP52190.1"/>
    </source>
</evidence>
<dbReference type="GO" id="GO:0016301">
    <property type="term" value="F:kinase activity"/>
    <property type="evidence" value="ECO:0007669"/>
    <property type="project" value="UniProtKB-KW"/>
</dbReference>
<dbReference type="RefSeq" id="WP_014220234.1">
    <property type="nucleotide sequence ID" value="NZ_LWBO01000004.1"/>
</dbReference>
<reference evidence="15 16" key="1">
    <citation type="submission" date="2016-04" db="EMBL/GenBank/DDBJ databases">
        <authorList>
            <person name="Chen L."/>
            <person name="Zhuang W."/>
            <person name="Wang G."/>
        </authorList>
    </citation>
    <scope>NUCLEOTIDE SEQUENCE [LARGE SCALE GENOMIC DNA]</scope>
    <source>
        <strain evidence="16">GR20</strain>
    </source>
</reference>
<evidence type="ECO:0000256" key="10">
    <source>
        <dbReference type="SAM" id="Coils"/>
    </source>
</evidence>
<dbReference type="CDD" id="cd00130">
    <property type="entry name" value="PAS"/>
    <property type="match status" value="1"/>
</dbReference>
<keyword evidence="7 15" id="KW-0418">Kinase</keyword>
<protein>
    <recommendedName>
        <fullName evidence="3">histidine kinase</fullName>
        <ecNumber evidence="3">2.7.13.3</ecNumber>
    </recommendedName>
</protein>
<dbReference type="EC" id="2.7.13.3" evidence="3"/>
<dbReference type="SMART" id="SM00091">
    <property type="entry name" value="PAS"/>
    <property type="match status" value="1"/>
</dbReference>
<gene>
    <name evidence="15" type="ORF">A4D02_23630</name>
</gene>
<accession>A0ABX3P0A9</accession>
<comment type="catalytic activity">
    <reaction evidence="1">
        <text>ATP + protein L-histidine = ADP + protein N-phospho-L-histidine.</text>
        <dbReference type="EC" id="2.7.13.3"/>
    </reaction>
</comment>
<dbReference type="Pfam" id="PF13188">
    <property type="entry name" value="PAS_8"/>
    <property type="match status" value="1"/>
</dbReference>
<feature type="domain" description="HAMP" evidence="14">
    <location>
        <begin position="52"/>
        <end position="104"/>
    </location>
</feature>
<keyword evidence="10" id="KW-0175">Coiled coil</keyword>
<dbReference type="PANTHER" id="PTHR43065:SF10">
    <property type="entry name" value="PEROXIDE STRESS-ACTIVATED HISTIDINE KINASE MAK3"/>
    <property type="match status" value="1"/>
</dbReference>
<dbReference type="InterPro" id="IPR000014">
    <property type="entry name" value="PAS"/>
</dbReference>
<dbReference type="InterPro" id="IPR035965">
    <property type="entry name" value="PAS-like_dom_sf"/>
</dbReference>
<feature type="domain" description="Histidine kinase" evidence="12">
    <location>
        <begin position="226"/>
        <end position="431"/>
    </location>
</feature>
<dbReference type="PROSITE" id="PS50885">
    <property type="entry name" value="HAMP"/>
    <property type="match status" value="1"/>
</dbReference>
<dbReference type="Gene3D" id="6.10.340.10">
    <property type="match status" value="1"/>
</dbReference>
<evidence type="ECO:0000259" key="13">
    <source>
        <dbReference type="PROSITE" id="PS50112"/>
    </source>
</evidence>
<dbReference type="InterPro" id="IPR004358">
    <property type="entry name" value="Sig_transdc_His_kin-like_C"/>
</dbReference>
<dbReference type="EMBL" id="LWBO01000004">
    <property type="protein sequence ID" value="OQP52190.1"/>
    <property type="molecule type" value="Genomic_DNA"/>
</dbReference>
<evidence type="ECO:0000256" key="11">
    <source>
        <dbReference type="SAM" id="Phobius"/>
    </source>
</evidence>
<keyword evidence="6" id="KW-0547">Nucleotide-binding</keyword>
<keyword evidence="4" id="KW-0597">Phosphoprotein</keyword>
<dbReference type="InterPro" id="IPR005467">
    <property type="entry name" value="His_kinase_dom"/>
</dbReference>
<evidence type="ECO:0000256" key="8">
    <source>
        <dbReference type="ARBA" id="ARBA00022840"/>
    </source>
</evidence>
<feature type="transmembrane region" description="Helical" evidence="11">
    <location>
        <begin position="7"/>
        <end position="25"/>
    </location>
</feature>
<evidence type="ECO:0000256" key="9">
    <source>
        <dbReference type="ARBA" id="ARBA00023012"/>
    </source>
</evidence>
<dbReference type="NCBIfam" id="TIGR00229">
    <property type="entry name" value="sensory_box"/>
    <property type="match status" value="1"/>
</dbReference>
<dbReference type="Gene3D" id="3.30.565.10">
    <property type="entry name" value="Histidine kinase-like ATPase, C-terminal domain"/>
    <property type="match status" value="1"/>
</dbReference>
<comment type="caution">
    <text evidence="15">The sequence shown here is derived from an EMBL/GenBank/DDBJ whole genome shotgun (WGS) entry which is preliminary data.</text>
</comment>
<keyword evidence="11" id="KW-1133">Transmembrane helix</keyword>
<feature type="transmembrane region" description="Helical" evidence="11">
    <location>
        <begin position="31"/>
        <end position="52"/>
    </location>
</feature>
<dbReference type="PROSITE" id="PS50109">
    <property type="entry name" value="HIS_KIN"/>
    <property type="match status" value="1"/>
</dbReference>
<dbReference type="SUPFAM" id="SSF55874">
    <property type="entry name" value="ATPase domain of HSP90 chaperone/DNA topoisomerase II/histidine kinase"/>
    <property type="match status" value="1"/>
</dbReference>
<keyword evidence="9" id="KW-0902">Two-component regulatory system</keyword>
<evidence type="ECO:0000256" key="6">
    <source>
        <dbReference type="ARBA" id="ARBA00022741"/>
    </source>
</evidence>
<keyword evidence="5" id="KW-0808">Transferase</keyword>
<dbReference type="Pfam" id="PF02518">
    <property type="entry name" value="HATPase_c"/>
    <property type="match status" value="1"/>
</dbReference>
<dbReference type="SUPFAM" id="SSF55785">
    <property type="entry name" value="PYP-like sensor domain (PAS domain)"/>
    <property type="match status" value="1"/>
</dbReference>
<comment type="subcellular location">
    <subcellularLocation>
        <location evidence="2">Membrane</location>
    </subcellularLocation>
</comment>
<dbReference type="InterPro" id="IPR036890">
    <property type="entry name" value="HATPase_C_sf"/>
</dbReference>
<keyword evidence="11" id="KW-0812">Transmembrane</keyword>
<evidence type="ECO:0000256" key="4">
    <source>
        <dbReference type="ARBA" id="ARBA00022553"/>
    </source>
</evidence>
<proteinExistence type="predicted"/>
<dbReference type="InterPro" id="IPR003660">
    <property type="entry name" value="HAMP_dom"/>
</dbReference>
<feature type="coiled-coil region" evidence="10">
    <location>
        <begin position="89"/>
        <end position="116"/>
    </location>
</feature>
<dbReference type="PANTHER" id="PTHR43065">
    <property type="entry name" value="SENSOR HISTIDINE KINASE"/>
    <property type="match status" value="1"/>
</dbReference>
<feature type="domain" description="PAS" evidence="13">
    <location>
        <begin position="109"/>
        <end position="162"/>
    </location>
</feature>
<keyword evidence="11" id="KW-0472">Membrane</keyword>
<dbReference type="Proteomes" id="UP000192277">
    <property type="component" value="Unassembled WGS sequence"/>
</dbReference>
<keyword evidence="8" id="KW-0067">ATP-binding</keyword>
<organism evidence="15 16">
    <name type="scientific">Niastella koreensis</name>
    <dbReference type="NCBI Taxonomy" id="354356"/>
    <lineage>
        <taxon>Bacteria</taxon>
        <taxon>Pseudomonadati</taxon>
        <taxon>Bacteroidota</taxon>
        <taxon>Chitinophagia</taxon>
        <taxon>Chitinophagales</taxon>
        <taxon>Chitinophagaceae</taxon>
        <taxon>Niastella</taxon>
    </lineage>
</organism>
<keyword evidence="16" id="KW-1185">Reference proteome</keyword>
<dbReference type="InterPro" id="IPR003594">
    <property type="entry name" value="HATPase_dom"/>
</dbReference>
<dbReference type="PRINTS" id="PR00344">
    <property type="entry name" value="BCTRLSENSOR"/>
</dbReference>
<evidence type="ECO:0000256" key="3">
    <source>
        <dbReference type="ARBA" id="ARBA00012438"/>
    </source>
</evidence>
<name>A0ABX3P0A9_9BACT</name>
<dbReference type="PROSITE" id="PS50112">
    <property type="entry name" value="PAS"/>
    <property type="match status" value="1"/>
</dbReference>
<evidence type="ECO:0000256" key="2">
    <source>
        <dbReference type="ARBA" id="ARBA00004370"/>
    </source>
</evidence>
<evidence type="ECO:0000313" key="16">
    <source>
        <dbReference type="Proteomes" id="UP000192277"/>
    </source>
</evidence>
<dbReference type="SMART" id="SM00387">
    <property type="entry name" value="HATPase_c"/>
    <property type="match status" value="1"/>
</dbReference>
<dbReference type="Gene3D" id="3.30.450.20">
    <property type="entry name" value="PAS domain"/>
    <property type="match status" value="1"/>
</dbReference>
<evidence type="ECO:0000259" key="14">
    <source>
        <dbReference type="PROSITE" id="PS50885"/>
    </source>
</evidence>
<sequence length="431" mass="49414">MKLRTKYILFVVILHLTALVLTWFVFREYKILFLVSEVVIIISIALAWQLYYQLLAPLKMLMRGTETIKDRDFTVKMLPTGKYEMDELIHVYNQMMDELRTERTKQEQQHLFLEKLIDTSPTGIIILDYDENIQQVNPRAMQLLNMSSQDLAGKPVTAIMHPVTEHIKQLPTGQSITVTFNNAVTCKIQKSHFIDRGFSRQFIMIEELTAEILAAEKNAYGKVIRMMAHEVNNTIGPVNSILQSALQSQLMQEKNGELLRNALQVAVERNHNLNHFMRNFADVVRLPEPVKQEVNLQPLLENVIQLMQMKAREKEIQFVYTPAETPFYMYADGQQMEQVLINIVKNSIEAIDQHGTICFETNPATRQLIITDSGKGIPPHIAGQLFSPFFSTKRNGQGIGLTLIKEILLNHGFELSLKTIAPGQTEFVIKF</sequence>
<dbReference type="Pfam" id="PF00672">
    <property type="entry name" value="HAMP"/>
    <property type="match status" value="1"/>
</dbReference>
<dbReference type="CDD" id="cd06225">
    <property type="entry name" value="HAMP"/>
    <property type="match status" value="1"/>
</dbReference>
<evidence type="ECO:0000256" key="7">
    <source>
        <dbReference type="ARBA" id="ARBA00022777"/>
    </source>
</evidence>